<name>A0A2P7S741_9HYPH</name>
<gene>
    <name evidence="4" type="ORF">C7I85_20625</name>
</gene>
<dbReference type="PROSITE" id="PS51186">
    <property type="entry name" value="GNAT"/>
    <property type="match status" value="1"/>
</dbReference>
<dbReference type="PANTHER" id="PTHR43877">
    <property type="entry name" value="AMINOALKYLPHOSPHONATE N-ACETYLTRANSFERASE-RELATED-RELATED"/>
    <property type="match status" value="1"/>
</dbReference>
<sequence length="164" mass="18445">MLEAGAPPEDQVIRLRRDLGGALQSPVWPAGFVSRTLLSLADAVCLHALLTEVFSERRDEAFDAWWQKLSTDEEFDPALCFLVFDAEGRLAAAAQCWTSAYLKDLAVRPDARRLGLGEALLWQVFWAFHARGAAHVDLKTHTLENRNAVRLYERLGMRRVPLEG</sequence>
<keyword evidence="1 4" id="KW-0808">Transferase</keyword>
<dbReference type="Gene3D" id="3.40.630.30">
    <property type="match status" value="1"/>
</dbReference>
<accession>A0A2P7S741</accession>
<organism evidence="4 5">
    <name type="scientific">Pseudaminobacter soli</name>
    <name type="common">ex Li et al. 2025</name>
    <dbReference type="NCBI Taxonomy" id="1295366"/>
    <lineage>
        <taxon>Bacteria</taxon>
        <taxon>Pseudomonadati</taxon>
        <taxon>Pseudomonadota</taxon>
        <taxon>Alphaproteobacteria</taxon>
        <taxon>Hyphomicrobiales</taxon>
        <taxon>Phyllobacteriaceae</taxon>
        <taxon>Pseudaminobacter</taxon>
    </lineage>
</organism>
<dbReference type="InterPro" id="IPR050832">
    <property type="entry name" value="Bact_Acetyltransf"/>
</dbReference>
<dbReference type="InterPro" id="IPR000182">
    <property type="entry name" value="GNAT_dom"/>
</dbReference>
<dbReference type="EMBL" id="PXYL01000011">
    <property type="protein sequence ID" value="PSJ58260.1"/>
    <property type="molecule type" value="Genomic_DNA"/>
</dbReference>
<dbReference type="SUPFAM" id="SSF55729">
    <property type="entry name" value="Acyl-CoA N-acyltransferases (Nat)"/>
    <property type="match status" value="1"/>
</dbReference>
<dbReference type="RefSeq" id="WP_106725895.1">
    <property type="nucleotide sequence ID" value="NZ_PXYL01000011.1"/>
</dbReference>
<evidence type="ECO:0000256" key="2">
    <source>
        <dbReference type="ARBA" id="ARBA00023315"/>
    </source>
</evidence>
<protein>
    <submittedName>
        <fullName evidence="4">N-acetyltransferase</fullName>
    </submittedName>
</protein>
<dbReference type="Pfam" id="PF00583">
    <property type="entry name" value="Acetyltransf_1"/>
    <property type="match status" value="1"/>
</dbReference>
<dbReference type="Proteomes" id="UP000240653">
    <property type="component" value="Unassembled WGS sequence"/>
</dbReference>
<proteinExistence type="predicted"/>
<dbReference type="GO" id="GO:0016747">
    <property type="term" value="F:acyltransferase activity, transferring groups other than amino-acyl groups"/>
    <property type="evidence" value="ECO:0007669"/>
    <property type="project" value="InterPro"/>
</dbReference>
<dbReference type="InterPro" id="IPR016181">
    <property type="entry name" value="Acyl_CoA_acyltransferase"/>
</dbReference>
<evidence type="ECO:0000313" key="4">
    <source>
        <dbReference type="EMBL" id="PSJ58260.1"/>
    </source>
</evidence>
<feature type="domain" description="N-acetyltransferase" evidence="3">
    <location>
        <begin position="32"/>
        <end position="164"/>
    </location>
</feature>
<keyword evidence="5" id="KW-1185">Reference proteome</keyword>
<evidence type="ECO:0000256" key="1">
    <source>
        <dbReference type="ARBA" id="ARBA00022679"/>
    </source>
</evidence>
<dbReference type="AlphaFoldDB" id="A0A2P7S741"/>
<reference evidence="4 5" key="1">
    <citation type="submission" date="2018-03" db="EMBL/GenBank/DDBJ databases">
        <title>The draft genome of Mesorhizobium soli JCM 19897.</title>
        <authorList>
            <person name="Li L."/>
            <person name="Liu L."/>
            <person name="Liang L."/>
            <person name="Wang T."/>
            <person name="Zhang X."/>
        </authorList>
    </citation>
    <scope>NUCLEOTIDE SEQUENCE [LARGE SCALE GENOMIC DNA]</scope>
    <source>
        <strain evidence="4 5">JCM 19897</strain>
    </source>
</reference>
<evidence type="ECO:0000313" key="5">
    <source>
        <dbReference type="Proteomes" id="UP000240653"/>
    </source>
</evidence>
<comment type="caution">
    <text evidence="4">The sequence shown here is derived from an EMBL/GenBank/DDBJ whole genome shotgun (WGS) entry which is preliminary data.</text>
</comment>
<evidence type="ECO:0000259" key="3">
    <source>
        <dbReference type="PROSITE" id="PS51186"/>
    </source>
</evidence>
<dbReference type="OrthoDB" id="9803907at2"/>
<keyword evidence="2" id="KW-0012">Acyltransferase</keyword>
<dbReference type="CDD" id="cd04301">
    <property type="entry name" value="NAT_SF"/>
    <property type="match status" value="1"/>
</dbReference>